<feature type="region of interest" description="Disordered" evidence="1">
    <location>
        <begin position="346"/>
        <end position="371"/>
    </location>
</feature>
<sequence>MARLADLGESEEVEPGAEAGGEASADDDGDSRTNPNMGRFSAALTCYPIVSQLASYLDLNSLHDLSRTCRQFRAHLLQYRTQLIEQSLTCENENSRPAARLGHALHASHQVWKAYGTNGVKIGRITTGKLGACAKDLNCTMKAPPSATLKGRHRRLCRTDMKSSLDALTVVSSYAQDDDAKVVRLARPPCTCTSGVWICQPCGNTLRPNDTTYMRGWAWRTRYSTFGGFGAGLGEGNEGVECGRGSNCQASHEVYQEIECDADDLAVIEHDLAKADIEGHQWAGSSYLTQEIVGIGGAVKKKIKKRVTVGAAVKEYEDEREGTAQFLSREQAGDNRSWCSWCDRVVPGKKDAGTPGRSSESVTSSDSAGSV</sequence>
<reference evidence="2" key="1">
    <citation type="submission" date="2023-06" db="EMBL/GenBank/DDBJ databases">
        <title>Black Yeasts Isolated from many extreme environments.</title>
        <authorList>
            <person name="Coleine C."/>
            <person name="Stajich J.E."/>
            <person name="Selbmann L."/>
        </authorList>
    </citation>
    <scope>NUCLEOTIDE SEQUENCE</scope>
    <source>
        <strain evidence="2">CCFEE 5200</strain>
    </source>
</reference>
<protein>
    <recommendedName>
        <fullName evidence="4">F-box domain-containing protein</fullName>
    </recommendedName>
</protein>
<feature type="region of interest" description="Disordered" evidence="1">
    <location>
        <begin position="1"/>
        <end position="35"/>
    </location>
</feature>
<evidence type="ECO:0000313" key="3">
    <source>
        <dbReference type="Proteomes" id="UP001175353"/>
    </source>
</evidence>
<dbReference type="AlphaFoldDB" id="A0AAN6KU29"/>
<comment type="caution">
    <text evidence="2">The sequence shown here is derived from an EMBL/GenBank/DDBJ whole genome shotgun (WGS) entry which is preliminary data.</text>
</comment>
<gene>
    <name evidence="2" type="ORF">LTR91_005447</name>
</gene>
<dbReference type="EMBL" id="JAUJLE010000034">
    <property type="protein sequence ID" value="KAK1001395.1"/>
    <property type="molecule type" value="Genomic_DNA"/>
</dbReference>
<accession>A0AAN6KU29</accession>
<dbReference type="Proteomes" id="UP001175353">
    <property type="component" value="Unassembled WGS sequence"/>
</dbReference>
<keyword evidence="3" id="KW-1185">Reference proteome</keyword>
<organism evidence="2 3">
    <name type="scientific">Friedmanniomyces endolithicus</name>
    <dbReference type="NCBI Taxonomy" id="329885"/>
    <lineage>
        <taxon>Eukaryota</taxon>
        <taxon>Fungi</taxon>
        <taxon>Dikarya</taxon>
        <taxon>Ascomycota</taxon>
        <taxon>Pezizomycotina</taxon>
        <taxon>Dothideomycetes</taxon>
        <taxon>Dothideomycetidae</taxon>
        <taxon>Mycosphaerellales</taxon>
        <taxon>Teratosphaeriaceae</taxon>
        <taxon>Friedmanniomyces</taxon>
    </lineage>
</organism>
<evidence type="ECO:0008006" key="4">
    <source>
        <dbReference type="Google" id="ProtNLM"/>
    </source>
</evidence>
<evidence type="ECO:0000256" key="1">
    <source>
        <dbReference type="SAM" id="MobiDB-lite"/>
    </source>
</evidence>
<feature type="compositionally biased region" description="Polar residues" evidence="1">
    <location>
        <begin position="356"/>
        <end position="371"/>
    </location>
</feature>
<evidence type="ECO:0000313" key="2">
    <source>
        <dbReference type="EMBL" id="KAK1001395.1"/>
    </source>
</evidence>
<proteinExistence type="predicted"/>
<name>A0AAN6KU29_9PEZI</name>